<sequence length="228" mass="24781">MGDSYTVVDGKCIEAAGNAHMGDRSIVVDVKDVEAAGNMHMSDRSIVTGGEGVEAAGHELALFSQIFEIIDLYSGSTINRNAKISRNTRNLADPLKKGVEAAGHALALFPQIVEVIDWYSGGTINQDTRINRNVKISRNTRNLADSLKNQETIFRISVGSLLASIASEEDIRALKNDWGGPKWKEKALNDAVIKNLGEEADGILETANDIYKTLCELKKQLPVSIKLS</sequence>
<accession>A0ACC3AF56</accession>
<evidence type="ECO:0000313" key="2">
    <source>
        <dbReference type="Proteomes" id="UP001172386"/>
    </source>
</evidence>
<gene>
    <name evidence="1" type="ORF">H2198_002278</name>
</gene>
<organism evidence="1 2">
    <name type="scientific">Neophaeococcomyces mojaviensis</name>
    <dbReference type="NCBI Taxonomy" id="3383035"/>
    <lineage>
        <taxon>Eukaryota</taxon>
        <taxon>Fungi</taxon>
        <taxon>Dikarya</taxon>
        <taxon>Ascomycota</taxon>
        <taxon>Pezizomycotina</taxon>
        <taxon>Eurotiomycetes</taxon>
        <taxon>Chaetothyriomycetidae</taxon>
        <taxon>Chaetothyriales</taxon>
        <taxon>Chaetothyriales incertae sedis</taxon>
        <taxon>Neophaeococcomyces</taxon>
    </lineage>
</organism>
<comment type="caution">
    <text evidence="1">The sequence shown here is derived from an EMBL/GenBank/DDBJ whole genome shotgun (WGS) entry which is preliminary data.</text>
</comment>
<protein>
    <submittedName>
        <fullName evidence="1">Uncharacterized protein</fullName>
    </submittedName>
</protein>
<reference evidence="1" key="1">
    <citation type="submission" date="2022-10" db="EMBL/GenBank/DDBJ databases">
        <title>Culturing micro-colonial fungi from biological soil crusts in the Mojave desert and describing Neophaeococcomyces mojavensis, and introducing the new genera and species Taxawa tesnikishii.</title>
        <authorList>
            <person name="Kurbessoian T."/>
            <person name="Stajich J.E."/>
        </authorList>
    </citation>
    <scope>NUCLEOTIDE SEQUENCE</scope>
    <source>
        <strain evidence="1">JES_112</strain>
    </source>
</reference>
<proteinExistence type="predicted"/>
<name>A0ACC3AF56_9EURO</name>
<evidence type="ECO:0000313" key="1">
    <source>
        <dbReference type="EMBL" id="KAJ9660933.1"/>
    </source>
</evidence>
<dbReference type="Proteomes" id="UP001172386">
    <property type="component" value="Unassembled WGS sequence"/>
</dbReference>
<keyword evidence="2" id="KW-1185">Reference proteome</keyword>
<dbReference type="EMBL" id="JAPDRQ010000027">
    <property type="protein sequence ID" value="KAJ9660933.1"/>
    <property type="molecule type" value="Genomic_DNA"/>
</dbReference>